<evidence type="ECO:0000256" key="15">
    <source>
        <dbReference type="ARBA" id="ARBA00023269"/>
    </source>
</evidence>
<keyword evidence="14" id="KW-0539">Nucleus</keyword>
<keyword evidence="7" id="KW-0158">Chromosome</keyword>
<comment type="function">
    <text evidence="1">Protamines substitute for histones in the chromatin of sperm during the haploid phase of spermatogenesis. They compact sperm DNA into a highly condensed, stable and inactive complex.</text>
</comment>
<evidence type="ECO:0000256" key="14">
    <source>
        <dbReference type="ARBA" id="ARBA00023242"/>
    </source>
</evidence>
<dbReference type="GO" id="GO:0003677">
    <property type="term" value="F:DNA binding"/>
    <property type="evidence" value="ECO:0007669"/>
    <property type="project" value="UniProtKB-KW"/>
</dbReference>
<evidence type="ECO:0000256" key="2">
    <source>
        <dbReference type="ARBA" id="ARBA00004123"/>
    </source>
</evidence>
<evidence type="ECO:0000256" key="7">
    <source>
        <dbReference type="ARBA" id="ARBA00022454"/>
    </source>
</evidence>
<comment type="subunit">
    <text evidence="5">Interacts with TDRP.</text>
</comment>
<sequence length="212" mass="23933">MRTRATTISWHSNLAQGVLSVIRTLRPSCLVTGPQKHRGLTSIYEHHGAQASCCLSPSCPPVTPFSTMVRCRVKSPTESPTGQQGSGQQGETERPEETQELRPEDIPVYGRTQRGRYHYRHRSHTRRRPCRRRRRRACRHRRRRRGSAGPPCAPIPGTPQASRPGLRLPKDEEKEEEMRKAALSFPGPTRKSHLPGSTSQDHSKSPLEPTRS</sequence>
<gene>
    <name evidence="20" type="primary">LOC110129286</name>
</gene>
<evidence type="ECO:0000256" key="11">
    <source>
        <dbReference type="ARBA" id="ARBA00022871"/>
    </source>
</evidence>
<feature type="region of interest" description="Disordered" evidence="18">
    <location>
        <begin position="73"/>
        <end position="212"/>
    </location>
</feature>
<dbReference type="PANTHER" id="PTHR21341">
    <property type="entry name" value="PROTAMINE-2"/>
    <property type="match status" value="1"/>
</dbReference>
<evidence type="ECO:0000256" key="3">
    <source>
        <dbReference type="ARBA" id="ARBA00004286"/>
    </source>
</evidence>
<reference evidence="19" key="1">
    <citation type="journal article" date="2022" name="J. Hered.">
        <title>A De Novo Chromosome-Level Genome Assembly of the White-Tailed Deer, Odocoileus Virginianus.</title>
        <authorList>
            <person name="London E.W."/>
            <person name="Roca A.L."/>
            <person name="Novakofski J.E."/>
            <person name="Mateus-Pinilla N.E."/>
        </authorList>
    </citation>
    <scope>NUCLEOTIDE SEQUENCE [LARGE SCALE GENOMIC DNA]</scope>
</reference>
<feature type="compositionally biased region" description="Basic and acidic residues" evidence="18">
    <location>
        <begin position="201"/>
        <end position="212"/>
    </location>
</feature>
<evidence type="ECO:0000256" key="1">
    <source>
        <dbReference type="ARBA" id="ARBA00003419"/>
    </source>
</evidence>
<dbReference type="GO" id="GO:0005634">
    <property type="term" value="C:nucleus"/>
    <property type="evidence" value="ECO:0007669"/>
    <property type="project" value="UniProtKB-SubCell"/>
</dbReference>
<dbReference type="Pfam" id="PF00841">
    <property type="entry name" value="Protamine_P2"/>
    <property type="match status" value="1"/>
</dbReference>
<dbReference type="GO" id="GO:0006997">
    <property type="term" value="P:nucleus organization"/>
    <property type="evidence" value="ECO:0007669"/>
    <property type="project" value="TreeGrafter"/>
</dbReference>
<keyword evidence="9" id="KW-0597">Phosphoprotein</keyword>
<keyword evidence="11" id="KW-0744">Spermatogenesis</keyword>
<feature type="compositionally biased region" description="Basic and acidic residues" evidence="18">
    <location>
        <begin position="168"/>
        <end position="180"/>
    </location>
</feature>
<dbReference type="GO" id="GO:0030261">
    <property type="term" value="P:chromosome condensation"/>
    <property type="evidence" value="ECO:0007669"/>
    <property type="project" value="UniProtKB-KW"/>
</dbReference>
<evidence type="ECO:0000256" key="5">
    <source>
        <dbReference type="ARBA" id="ARBA00011430"/>
    </source>
</evidence>
<keyword evidence="10" id="KW-0221">Differentiation</keyword>
<evidence type="ECO:0000256" key="10">
    <source>
        <dbReference type="ARBA" id="ARBA00022782"/>
    </source>
</evidence>
<keyword evidence="13" id="KW-0238">DNA-binding</keyword>
<dbReference type="Proteomes" id="UP001652640">
    <property type="component" value="Chromosome 33"/>
</dbReference>
<evidence type="ECO:0000256" key="9">
    <source>
        <dbReference type="ARBA" id="ARBA00022553"/>
    </source>
</evidence>
<dbReference type="GeneID" id="110129286"/>
<feature type="compositionally biased region" description="Basic residues" evidence="18">
    <location>
        <begin position="113"/>
        <end position="146"/>
    </location>
</feature>
<reference evidence="20" key="2">
    <citation type="submission" date="2025-08" db="UniProtKB">
        <authorList>
            <consortium name="RefSeq"/>
        </authorList>
    </citation>
    <scope>IDENTIFICATION</scope>
    <source>
        <tissue evidence="20">Tongue muscle</tissue>
    </source>
</reference>
<comment type="similarity">
    <text evidence="4">Belongs to the protamine P2 family.</text>
</comment>
<evidence type="ECO:0000256" key="4">
    <source>
        <dbReference type="ARBA" id="ARBA00008365"/>
    </source>
</evidence>
<proteinExistence type="inferred from homology"/>
<evidence type="ECO:0000313" key="20">
    <source>
        <dbReference type="RefSeq" id="XP_020736240.2"/>
    </source>
</evidence>
<evidence type="ECO:0000256" key="18">
    <source>
        <dbReference type="SAM" id="MobiDB-lite"/>
    </source>
</evidence>
<keyword evidence="8" id="KW-0217">Developmental protein</keyword>
<evidence type="ECO:0000256" key="8">
    <source>
        <dbReference type="ARBA" id="ARBA00022473"/>
    </source>
</evidence>
<keyword evidence="19" id="KW-1185">Reference proteome</keyword>
<organism evidence="19 20">
    <name type="scientific">Odocoileus virginianus</name>
    <name type="common">White-tailed deer</name>
    <dbReference type="NCBI Taxonomy" id="9874"/>
    <lineage>
        <taxon>Eukaryota</taxon>
        <taxon>Metazoa</taxon>
        <taxon>Chordata</taxon>
        <taxon>Craniata</taxon>
        <taxon>Vertebrata</taxon>
        <taxon>Euteleostomi</taxon>
        <taxon>Mammalia</taxon>
        <taxon>Eutheria</taxon>
        <taxon>Laurasiatheria</taxon>
        <taxon>Artiodactyla</taxon>
        <taxon>Ruminantia</taxon>
        <taxon>Pecora</taxon>
        <taxon>Cervidae</taxon>
        <taxon>Odocoileinae</taxon>
        <taxon>Odocoileus</taxon>
    </lineage>
</organism>
<evidence type="ECO:0000256" key="6">
    <source>
        <dbReference type="ARBA" id="ARBA00017629"/>
    </source>
</evidence>
<evidence type="ECO:0000256" key="17">
    <source>
        <dbReference type="ARBA" id="ARBA00032889"/>
    </source>
</evidence>
<evidence type="ECO:0000313" key="19">
    <source>
        <dbReference type="Proteomes" id="UP001652640"/>
    </source>
</evidence>
<evidence type="ECO:0000256" key="16">
    <source>
        <dbReference type="ARBA" id="ARBA00031947"/>
    </source>
</evidence>
<dbReference type="AlphaFoldDB" id="A0A6J0WIG5"/>
<dbReference type="PANTHER" id="PTHR21341:SF2">
    <property type="entry name" value="PROTAMINE-2"/>
    <property type="match status" value="1"/>
</dbReference>
<keyword evidence="15" id="KW-0544">Nucleosome core</keyword>
<keyword evidence="12" id="KW-0226">DNA condensation</keyword>
<dbReference type="GO" id="GO:0000786">
    <property type="term" value="C:nucleosome"/>
    <property type="evidence" value="ECO:0007669"/>
    <property type="project" value="UniProtKB-KW"/>
</dbReference>
<dbReference type="InterPro" id="IPR000492">
    <property type="entry name" value="PRM2"/>
</dbReference>
<dbReference type="GO" id="GO:0007286">
    <property type="term" value="P:spermatid development"/>
    <property type="evidence" value="ECO:0007669"/>
    <property type="project" value="InterPro"/>
</dbReference>
<accession>A0A6J0WIG5</accession>
<name>A0A6J0WIG5_ODOVR</name>
<evidence type="ECO:0000256" key="13">
    <source>
        <dbReference type="ARBA" id="ARBA00023125"/>
    </source>
</evidence>
<protein>
    <recommendedName>
        <fullName evidence="6">Protamine-2</fullName>
    </recommendedName>
    <alternativeName>
        <fullName evidence="16">Sperm histone P2</fullName>
    </alternativeName>
    <alternativeName>
        <fullName evidence="17">Sperm protamine P2</fullName>
    </alternativeName>
</protein>
<comment type="subcellular location">
    <subcellularLocation>
        <location evidence="3">Chromosome</location>
    </subcellularLocation>
    <subcellularLocation>
        <location evidence="2">Nucleus</location>
    </subcellularLocation>
</comment>
<dbReference type="RefSeq" id="XP_020736240.2">
    <property type="nucleotide sequence ID" value="XM_020880581.2"/>
</dbReference>
<feature type="compositionally biased region" description="Basic and acidic residues" evidence="18">
    <location>
        <begin position="91"/>
        <end position="105"/>
    </location>
</feature>
<evidence type="ECO:0000256" key="12">
    <source>
        <dbReference type="ARBA" id="ARBA00023067"/>
    </source>
</evidence>